<evidence type="ECO:0000259" key="2">
    <source>
        <dbReference type="Pfam" id="PF25023"/>
    </source>
</evidence>
<dbReference type="Gene3D" id="2.180.10.10">
    <property type="entry name" value="RHS repeat-associated core"/>
    <property type="match status" value="1"/>
</dbReference>
<proteinExistence type="predicted"/>
<protein>
    <submittedName>
        <fullName evidence="3">RHS repeat-associated core domain-containing protein</fullName>
    </submittedName>
</protein>
<evidence type="ECO:0000313" key="3">
    <source>
        <dbReference type="EMBL" id="MDF4024676.1"/>
    </source>
</evidence>
<feature type="domain" description="Teneurin-like YD-shell" evidence="2">
    <location>
        <begin position="47"/>
        <end position="146"/>
    </location>
</feature>
<dbReference type="NCBIfam" id="TIGR03696">
    <property type="entry name" value="Rhs_assc_core"/>
    <property type="match status" value="1"/>
</dbReference>
<sequence length="336" mass="35666">MELVRFLGHLVEWRFSLRNGKPRFPWWCGLAMLLAGVIAGPGLARAEAVTYYYTNQQGTVLATADASGNILSTADYRPYGVQALGTAEAGPGYIGHVNDPGSGLVYMQARYYDPVVGRFLSVDSKAASAGSNIAFSRYAYSGNNPVGNIDPDGRQTLPSSVYQLNWQDPTTREVASNYALNMIPGYGAYACASQGCSGGGWALAGLGALPVLGMAREIGVAGRIAEQVGETRTLYRAVSPQELANIQETGRFVLAQGLESKYFASSSADVSKFAKMAVASFGDEAYTTVATEVPLGVLNSAERASVDGGIDAYILNESQLHGLKPIVLDHMDLPNP</sequence>
<evidence type="ECO:0000313" key="4">
    <source>
        <dbReference type="Proteomes" id="UP001528850"/>
    </source>
</evidence>
<dbReference type="PANTHER" id="PTHR32305">
    <property type="match status" value="1"/>
</dbReference>
<dbReference type="Proteomes" id="UP001528850">
    <property type="component" value="Unassembled WGS sequence"/>
</dbReference>
<dbReference type="InterPro" id="IPR050708">
    <property type="entry name" value="T6SS_VgrG/RHS"/>
</dbReference>
<gene>
    <name evidence="3" type="ORF">P3W24_06855</name>
</gene>
<reference evidence="3 4" key="1">
    <citation type="journal article" date="2024" name="Curr. Microbiol.">
        <title>Luteibacter sahnii sp. nov., A Novel Yellow-Colored Xanthomonadin Pigment Producing Probiotic Bacterium from Healthy Rice Seed Microbiome.</title>
        <authorList>
            <person name="Jaiswal G."/>
            <person name="Rana R."/>
            <person name="Nayak P.K."/>
            <person name="Chouhan R."/>
            <person name="Gandhi S.G."/>
            <person name="Patel H.K."/>
            <person name="Patil P.B."/>
        </authorList>
    </citation>
    <scope>NUCLEOTIDE SEQUENCE [LARGE SCALE GENOMIC DNA]</scope>
    <source>
        <strain evidence="3 4">PPL201</strain>
    </source>
</reference>
<organism evidence="3 4">
    <name type="scientific">Luteibacter sahnii</name>
    <dbReference type="NCBI Taxonomy" id="3021977"/>
    <lineage>
        <taxon>Bacteria</taxon>
        <taxon>Pseudomonadati</taxon>
        <taxon>Pseudomonadota</taxon>
        <taxon>Gammaproteobacteria</taxon>
        <taxon>Lysobacterales</taxon>
        <taxon>Rhodanobacteraceae</taxon>
        <taxon>Luteibacter</taxon>
    </lineage>
</organism>
<name>A0ABT6B969_9GAMM</name>
<keyword evidence="1" id="KW-0677">Repeat</keyword>
<evidence type="ECO:0000256" key="1">
    <source>
        <dbReference type="ARBA" id="ARBA00022737"/>
    </source>
</evidence>
<dbReference type="Pfam" id="PF25023">
    <property type="entry name" value="TEN_YD-shell"/>
    <property type="match status" value="1"/>
</dbReference>
<comment type="caution">
    <text evidence="3">The sequence shown here is derived from an EMBL/GenBank/DDBJ whole genome shotgun (WGS) entry which is preliminary data.</text>
</comment>
<dbReference type="EMBL" id="JARJJS010000001">
    <property type="protein sequence ID" value="MDF4024676.1"/>
    <property type="molecule type" value="Genomic_DNA"/>
</dbReference>
<accession>A0ABT6B969</accession>
<dbReference type="InterPro" id="IPR056823">
    <property type="entry name" value="TEN-like_YD-shell"/>
</dbReference>
<dbReference type="InterPro" id="IPR022385">
    <property type="entry name" value="Rhs_assc_core"/>
</dbReference>
<keyword evidence="4" id="KW-1185">Reference proteome</keyword>
<dbReference type="PANTHER" id="PTHR32305:SF15">
    <property type="entry name" value="PROTEIN RHSA-RELATED"/>
    <property type="match status" value="1"/>
</dbReference>